<evidence type="ECO:0000256" key="2">
    <source>
        <dbReference type="ARBA" id="ARBA00022692"/>
    </source>
</evidence>
<feature type="transmembrane region" description="Helical" evidence="5">
    <location>
        <begin position="152"/>
        <end position="176"/>
    </location>
</feature>
<keyword evidence="4 5" id="KW-0472">Membrane</keyword>
<dbReference type="STRING" id="1123510.GCA_000620025_01181"/>
<dbReference type="InterPro" id="IPR051533">
    <property type="entry name" value="WaaL-like"/>
</dbReference>
<feature type="transmembrane region" description="Helical" evidence="5">
    <location>
        <begin position="208"/>
        <end position="224"/>
    </location>
</feature>
<sequence>MAVRAEPTCRWRWVTTLIVFLMFAINLSFPGGYSLGPTLLLLLSVVLLLPRSWLSSATPFKLRINAHDRWLMAAFGAYFCALAAEILWFHLKSRELDKPARFLLAIPVLLILLRYPPRVTWLWRGVILSAVSAGVIAVYQKIWLGMDRAEGFLYPIQFGDLSMLMGVLCLAGIAWGQEQKRRAYWITAFALGAAMGIGASLLSGSRGGWIGAPLIFLMLIRNYSNFLSRTQWIGLITGIFMCGAAVVAIPETGVARRIHQIYIDIHDYRQGENNTSLGARFDLWRMANYMYGHRPIFGYGSYQFVEMRNEIHEKFGYGQGVIEQDLQSAHNEILDAAAKRGSIGVLALLGVYLVPLALFSRYRKSRDMTTRSLALGGAMIPVCFMDFGMSQVLFTHNDAVMVYPYAIAVFWACLRYRQAQLRWTNSGFLPSSK</sequence>
<protein>
    <submittedName>
        <fullName evidence="7">O-antigen ligase</fullName>
    </submittedName>
</protein>
<feature type="domain" description="O-antigen ligase-related" evidence="6">
    <location>
        <begin position="193"/>
        <end position="348"/>
    </location>
</feature>
<feature type="transmembrane region" description="Helical" evidence="5">
    <location>
        <begin position="12"/>
        <end position="29"/>
    </location>
</feature>
<dbReference type="KEGG" id="zpl:ZBT109_2022"/>
<feature type="transmembrane region" description="Helical" evidence="5">
    <location>
        <begin position="341"/>
        <end position="360"/>
    </location>
</feature>
<dbReference type="PANTHER" id="PTHR37422">
    <property type="entry name" value="TEICHURONIC ACID BIOSYNTHESIS PROTEIN TUAE"/>
    <property type="match status" value="1"/>
</dbReference>
<feature type="transmembrane region" description="Helical" evidence="5">
    <location>
        <begin position="372"/>
        <end position="394"/>
    </location>
</feature>
<evidence type="ECO:0000256" key="3">
    <source>
        <dbReference type="ARBA" id="ARBA00022989"/>
    </source>
</evidence>
<feature type="transmembrane region" description="Helical" evidence="5">
    <location>
        <begin position="183"/>
        <end position="202"/>
    </location>
</feature>
<evidence type="ECO:0000256" key="1">
    <source>
        <dbReference type="ARBA" id="ARBA00004141"/>
    </source>
</evidence>
<feature type="transmembrane region" description="Helical" evidence="5">
    <location>
        <begin position="100"/>
        <end position="116"/>
    </location>
</feature>
<reference evidence="7 8" key="1">
    <citation type="submission" date="2018-09" db="EMBL/GenBank/DDBJ databases">
        <title>Zymobacter palmae IAM14233 (=T109) whole genome analysis.</title>
        <authorList>
            <person name="Yanase H."/>
        </authorList>
    </citation>
    <scope>NUCLEOTIDE SEQUENCE [LARGE SCALE GENOMIC DNA]</scope>
    <source>
        <strain evidence="7 8">IAM14233</strain>
    </source>
</reference>
<evidence type="ECO:0000256" key="5">
    <source>
        <dbReference type="SAM" id="Phobius"/>
    </source>
</evidence>
<feature type="transmembrane region" description="Helical" evidence="5">
    <location>
        <begin position="231"/>
        <end position="249"/>
    </location>
</feature>
<dbReference type="PANTHER" id="PTHR37422:SF17">
    <property type="entry name" value="O-ANTIGEN LIGASE"/>
    <property type="match status" value="1"/>
</dbReference>
<dbReference type="GO" id="GO:0016020">
    <property type="term" value="C:membrane"/>
    <property type="evidence" value="ECO:0007669"/>
    <property type="project" value="UniProtKB-SubCell"/>
</dbReference>
<feature type="transmembrane region" description="Helical" evidence="5">
    <location>
        <begin position="400"/>
        <end position="416"/>
    </location>
</feature>
<gene>
    <name evidence="7" type="ORF">ZBT109_2022</name>
</gene>
<evidence type="ECO:0000259" key="6">
    <source>
        <dbReference type="Pfam" id="PF04932"/>
    </source>
</evidence>
<proteinExistence type="predicted"/>
<dbReference type="GO" id="GO:0016874">
    <property type="term" value="F:ligase activity"/>
    <property type="evidence" value="ECO:0007669"/>
    <property type="project" value="UniProtKB-KW"/>
</dbReference>
<keyword evidence="2 5" id="KW-0812">Transmembrane</keyword>
<name>A0A348HGL6_9GAMM</name>
<evidence type="ECO:0000256" key="4">
    <source>
        <dbReference type="ARBA" id="ARBA00023136"/>
    </source>
</evidence>
<dbReference type="EMBL" id="AP018933">
    <property type="protein sequence ID" value="BBG30768.1"/>
    <property type="molecule type" value="Genomic_DNA"/>
</dbReference>
<feature type="transmembrane region" description="Helical" evidence="5">
    <location>
        <begin position="35"/>
        <end position="54"/>
    </location>
</feature>
<dbReference type="AlphaFoldDB" id="A0A348HGL6"/>
<organism evidence="7 8">
    <name type="scientific">Zymobacter palmae</name>
    <dbReference type="NCBI Taxonomy" id="33074"/>
    <lineage>
        <taxon>Bacteria</taxon>
        <taxon>Pseudomonadati</taxon>
        <taxon>Pseudomonadota</taxon>
        <taxon>Gammaproteobacteria</taxon>
        <taxon>Oceanospirillales</taxon>
        <taxon>Halomonadaceae</taxon>
        <taxon>Zymobacter group</taxon>
        <taxon>Zymobacter</taxon>
    </lineage>
</organism>
<accession>A0A348HGL6</accession>
<feature type="transmembrane region" description="Helical" evidence="5">
    <location>
        <begin position="121"/>
        <end position="140"/>
    </location>
</feature>
<evidence type="ECO:0000313" key="7">
    <source>
        <dbReference type="EMBL" id="BBG30768.1"/>
    </source>
</evidence>
<dbReference type="Pfam" id="PF04932">
    <property type="entry name" value="Wzy_C"/>
    <property type="match status" value="1"/>
</dbReference>
<dbReference type="InterPro" id="IPR007016">
    <property type="entry name" value="O-antigen_ligase-rel_domated"/>
</dbReference>
<keyword evidence="7" id="KW-0436">Ligase</keyword>
<comment type="subcellular location">
    <subcellularLocation>
        <location evidence="1">Membrane</location>
        <topology evidence="1">Multi-pass membrane protein</topology>
    </subcellularLocation>
</comment>
<feature type="transmembrane region" description="Helical" evidence="5">
    <location>
        <begin position="70"/>
        <end position="88"/>
    </location>
</feature>
<dbReference type="OrthoDB" id="8576060at2"/>
<dbReference type="Proteomes" id="UP000267342">
    <property type="component" value="Chromosome"/>
</dbReference>
<evidence type="ECO:0000313" key="8">
    <source>
        <dbReference type="Proteomes" id="UP000267342"/>
    </source>
</evidence>
<keyword evidence="3 5" id="KW-1133">Transmembrane helix</keyword>
<keyword evidence="8" id="KW-1185">Reference proteome</keyword>